<sequence>MAPITLDDIRMVVEQATWSSSRAYLLLALAIAGPAFGAFIGAYFKKKGETAALKSDLAEIKSQLAETTKVAEEVKTSIGFADWHARESLALRRAKLQEISEKLSASHREIKTFWPKAAAGVIDERQTPYAALDSLEALVPLYFPRLIESFGPYSIQASNVIAIGYRMISGKSVATTREELDRLNMEAARCLEFEFPILATAAHDLKNAIRREMSGLVTESPA</sequence>
<organism evidence="2 3">
    <name type="scientific">Achromobacter marplatensis</name>
    <dbReference type="NCBI Taxonomy" id="470868"/>
    <lineage>
        <taxon>Bacteria</taxon>
        <taxon>Pseudomonadati</taxon>
        <taxon>Pseudomonadota</taxon>
        <taxon>Betaproteobacteria</taxon>
        <taxon>Burkholderiales</taxon>
        <taxon>Alcaligenaceae</taxon>
        <taxon>Achromobacter</taxon>
    </lineage>
</organism>
<dbReference type="Proteomes" id="UP001161276">
    <property type="component" value="Unassembled WGS sequence"/>
</dbReference>
<evidence type="ECO:0000313" key="3">
    <source>
        <dbReference type="Proteomes" id="UP001161276"/>
    </source>
</evidence>
<feature type="transmembrane region" description="Helical" evidence="1">
    <location>
        <begin position="23"/>
        <end position="44"/>
    </location>
</feature>
<accession>A0AA42WCL5</accession>
<reference evidence="2" key="1">
    <citation type="submission" date="2022-09" db="EMBL/GenBank/DDBJ databases">
        <title>Intensive care unit water sources are persistently colonized with multi-drug resistant bacteria and are the site of extensive horizontal gene transfer of antibiotic resistance genes.</title>
        <authorList>
            <person name="Diorio-Toth L."/>
        </authorList>
    </citation>
    <scope>NUCLEOTIDE SEQUENCE</scope>
    <source>
        <strain evidence="2">GD03676</strain>
    </source>
</reference>
<dbReference type="RefSeq" id="WP_280026863.1">
    <property type="nucleotide sequence ID" value="NZ_JAOCKG010000004.1"/>
</dbReference>
<dbReference type="AlphaFoldDB" id="A0AA42WCL5"/>
<protein>
    <submittedName>
        <fullName evidence="2">Uncharacterized protein</fullName>
    </submittedName>
</protein>
<name>A0AA42WCL5_9BURK</name>
<keyword evidence="1" id="KW-1133">Transmembrane helix</keyword>
<gene>
    <name evidence="2" type="ORF">N5K24_12095</name>
</gene>
<keyword evidence="1" id="KW-0472">Membrane</keyword>
<evidence type="ECO:0000256" key="1">
    <source>
        <dbReference type="SAM" id="Phobius"/>
    </source>
</evidence>
<evidence type="ECO:0000313" key="2">
    <source>
        <dbReference type="EMBL" id="MDH2051144.1"/>
    </source>
</evidence>
<comment type="caution">
    <text evidence="2">The sequence shown here is derived from an EMBL/GenBank/DDBJ whole genome shotgun (WGS) entry which is preliminary data.</text>
</comment>
<dbReference type="EMBL" id="JAOCKG010000004">
    <property type="protein sequence ID" value="MDH2051144.1"/>
    <property type="molecule type" value="Genomic_DNA"/>
</dbReference>
<proteinExistence type="predicted"/>
<keyword evidence="1" id="KW-0812">Transmembrane</keyword>